<reference evidence="3" key="1">
    <citation type="submission" date="2023-11" db="EMBL/GenBank/DDBJ databases">
        <authorList>
            <person name="De Vega J J."/>
            <person name="De Vega J J."/>
        </authorList>
    </citation>
    <scope>NUCLEOTIDE SEQUENCE</scope>
</reference>
<dbReference type="AlphaFoldDB" id="A0AAD2H423"/>
<dbReference type="Pfam" id="PF14308">
    <property type="entry name" value="DnaJ-X"/>
    <property type="match status" value="1"/>
</dbReference>
<dbReference type="EMBL" id="CAVNYO010000130">
    <property type="protein sequence ID" value="CAK5267680.1"/>
    <property type="molecule type" value="Genomic_DNA"/>
</dbReference>
<evidence type="ECO:0000259" key="2">
    <source>
        <dbReference type="Pfam" id="PF14308"/>
    </source>
</evidence>
<name>A0AAD2H423_9AGAR</name>
<comment type="caution">
    <text evidence="3">The sequence shown here is derived from an EMBL/GenBank/DDBJ whole genome shotgun (WGS) entry which is preliminary data.</text>
</comment>
<accession>A0AAD2H423</accession>
<feature type="compositionally biased region" description="Basic and acidic residues" evidence="1">
    <location>
        <begin position="108"/>
        <end position="125"/>
    </location>
</feature>
<sequence>MIFYPTIPPIWCIIATPEDTHVVDHLVIAIGADTRLSYFLMQVLDNVLKDPGVADPMLLNCAKGLLITGAIFKSTAPDETDAERRELERMVAEAAAPKGKSSAKTAHAKREQMLRQHAAEAEKVKTGQNDI</sequence>
<evidence type="ECO:0000313" key="4">
    <source>
        <dbReference type="Proteomes" id="UP001295794"/>
    </source>
</evidence>
<evidence type="ECO:0000313" key="3">
    <source>
        <dbReference type="EMBL" id="CAK5267680.1"/>
    </source>
</evidence>
<feature type="domain" description="DNAJ-containing protein X-domain" evidence="2">
    <location>
        <begin position="40"/>
        <end position="91"/>
    </location>
</feature>
<feature type="region of interest" description="Disordered" evidence="1">
    <location>
        <begin position="92"/>
        <end position="131"/>
    </location>
</feature>
<evidence type="ECO:0000256" key="1">
    <source>
        <dbReference type="SAM" id="MobiDB-lite"/>
    </source>
</evidence>
<gene>
    <name evidence="3" type="ORF">MYCIT1_LOCUS10395</name>
</gene>
<protein>
    <recommendedName>
        <fullName evidence="2">DNAJ-containing protein X-domain domain-containing protein</fullName>
    </recommendedName>
</protein>
<dbReference type="Proteomes" id="UP001295794">
    <property type="component" value="Unassembled WGS sequence"/>
</dbReference>
<dbReference type="InterPro" id="IPR026894">
    <property type="entry name" value="DnaJ_X"/>
</dbReference>
<organism evidence="3 4">
    <name type="scientific">Mycena citricolor</name>
    <dbReference type="NCBI Taxonomy" id="2018698"/>
    <lineage>
        <taxon>Eukaryota</taxon>
        <taxon>Fungi</taxon>
        <taxon>Dikarya</taxon>
        <taxon>Basidiomycota</taxon>
        <taxon>Agaricomycotina</taxon>
        <taxon>Agaricomycetes</taxon>
        <taxon>Agaricomycetidae</taxon>
        <taxon>Agaricales</taxon>
        <taxon>Marasmiineae</taxon>
        <taxon>Mycenaceae</taxon>
        <taxon>Mycena</taxon>
    </lineage>
</organism>
<keyword evidence="4" id="KW-1185">Reference proteome</keyword>
<proteinExistence type="predicted"/>